<gene>
    <name evidence="1" type="ORF">ERS852471_01222</name>
</gene>
<dbReference type="Gene3D" id="2.60.40.1120">
    <property type="entry name" value="Carboxypeptidase-like, regulatory domain"/>
    <property type="match status" value="1"/>
</dbReference>
<protein>
    <recommendedName>
        <fullName evidence="3">Carboxypeptidase regulatory-like domain-containing protein</fullName>
    </recommendedName>
</protein>
<sequence>MSYALKFVEVDLSNESIKEKSEVQVQDIIIKDVEDIIIHGKVYDNNNNPVDQAVVKVFYTNDDGNEIGYCHVFTDNDGEYMVNLPYEIFKDKKIKIKAVKANKLIDE</sequence>
<dbReference type="InterPro" id="IPR008969">
    <property type="entry name" value="CarboxyPept-like_regulatory"/>
</dbReference>
<dbReference type="RefSeq" id="WP_055264741.1">
    <property type="nucleotide sequence ID" value="NZ_CABIXQ010000007.1"/>
</dbReference>
<organism evidence="1 2">
    <name type="scientific">Clostridium disporicum</name>
    <dbReference type="NCBI Taxonomy" id="84024"/>
    <lineage>
        <taxon>Bacteria</taxon>
        <taxon>Bacillati</taxon>
        <taxon>Bacillota</taxon>
        <taxon>Clostridia</taxon>
        <taxon>Eubacteriales</taxon>
        <taxon>Clostridiaceae</taxon>
        <taxon>Clostridium</taxon>
    </lineage>
</organism>
<reference evidence="1 2" key="1">
    <citation type="submission" date="2015-09" db="EMBL/GenBank/DDBJ databases">
        <authorList>
            <consortium name="Pathogen Informatics"/>
        </authorList>
    </citation>
    <scope>NUCLEOTIDE SEQUENCE [LARGE SCALE GENOMIC DNA]</scope>
    <source>
        <strain evidence="1 2">2789STDY5834856</strain>
    </source>
</reference>
<proteinExistence type="predicted"/>
<dbReference type="Proteomes" id="UP000095594">
    <property type="component" value="Unassembled WGS sequence"/>
</dbReference>
<evidence type="ECO:0000313" key="1">
    <source>
        <dbReference type="EMBL" id="CUO26028.1"/>
    </source>
</evidence>
<dbReference type="OrthoDB" id="9927200at2"/>
<dbReference type="SUPFAM" id="SSF49464">
    <property type="entry name" value="Carboxypeptidase regulatory domain-like"/>
    <property type="match status" value="1"/>
</dbReference>
<dbReference type="EMBL" id="CYZX01000007">
    <property type="protein sequence ID" value="CUO26028.1"/>
    <property type="molecule type" value="Genomic_DNA"/>
</dbReference>
<name>A0A174DP73_9CLOT</name>
<evidence type="ECO:0008006" key="3">
    <source>
        <dbReference type="Google" id="ProtNLM"/>
    </source>
</evidence>
<accession>A0A174DP73</accession>
<dbReference type="AlphaFoldDB" id="A0A174DP73"/>
<evidence type="ECO:0000313" key="2">
    <source>
        <dbReference type="Proteomes" id="UP000095594"/>
    </source>
</evidence>